<feature type="binding site" evidence="13">
    <location>
        <position position="190"/>
    </location>
    <ligand>
        <name>Mg(2+)</name>
        <dbReference type="ChEBI" id="CHEBI:18420"/>
    </ligand>
</feature>
<feature type="binding site" evidence="11">
    <location>
        <position position="480"/>
    </location>
    <ligand>
        <name>substrate</name>
    </ligand>
</feature>
<dbReference type="InterPro" id="IPR009014">
    <property type="entry name" value="Transketo_C/PFOR_II"/>
</dbReference>
<dbReference type="InterPro" id="IPR020826">
    <property type="entry name" value="Transketolase_BS"/>
</dbReference>
<dbReference type="SUPFAM" id="SSF52922">
    <property type="entry name" value="TK C-terminal domain-like"/>
    <property type="match status" value="1"/>
</dbReference>
<dbReference type="GO" id="GO:0004802">
    <property type="term" value="F:transketolase activity"/>
    <property type="evidence" value="ECO:0007669"/>
    <property type="project" value="UniProtKB-EC"/>
</dbReference>
<evidence type="ECO:0000256" key="8">
    <source>
        <dbReference type="ARBA" id="ARBA00023052"/>
    </source>
</evidence>
<comment type="cofactor">
    <cofactor evidence="13">
        <name>Mg(2+)</name>
        <dbReference type="ChEBI" id="CHEBI:18420"/>
    </cofactor>
    <text evidence="13">Binds 1 Mg(2+) ion per subunit. Can also utilize other divalent metal cations, such as Ca(2+), Mn(2+) and Co(2+).</text>
</comment>
<evidence type="ECO:0000256" key="12">
    <source>
        <dbReference type="PIRSR" id="PIRSR605478-3"/>
    </source>
</evidence>
<dbReference type="GO" id="GO:0046872">
    <property type="term" value="F:metal ion binding"/>
    <property type="evidence" value="ECO:0007669"/>
    <property type="project" value="UniProtKB-KW"/>
</dbReference>
<dbReference type="SUPFAM" id="SSF52518">
    <property type="entry name" value="Thiamin diphosphate-binding fold (THDP-binding)"/>
    <property type="match status" value="2"/>
</dbReference>
<comment type="subunit">
    <text evidence="3 15">Homodimer.</text>
</comment>
<dbReference type="EC" id="2.2.1.1" evidence="4 15"/>
<comment type="caution">
    <text evidence="17">The sequence shown here is derived from an EMBL/GenBank/DDBJ whole genome shotgun (WGS) entry which is preliminary data.</text>
</comment>
<evidence type="ECO:0000256" key="3">
    <source>
        <dbReference type="ARBA" id="ARBA00011738"/>
    </source>
</evidence>
<dbReference type="InterPro" id="IPR033247">
    <property type="entry name" value="Transketolase_fam"/>
</dbReference>
<feature type="binding site" evidence="12">
    <location>
        <position position="188"/>
    </location>
    <ligand>
        <name>thiamine diphosphate</name>
        <dbReference type="ChEBI" id="CHEBI:58937"/>
    </ligand>
</feature>
<feature type="binding site" evidence="12">
    <location>
        <position position="444"/>
    </location>
    <ligand>
        <name>thiamine diphosphate</name>
        <dbReference type="ChEBI" id="CHEBI:58937"/>
    </ligand>
</feature>
<evidence type="ECO:0000256" key="2">
    <source>
        <dbReference type="ARBA" id="ARBA00007131"/>
    </source>
</evidence>
<dbReference type="SMART" id="SM00861">
    <property type="entry name" value="Transket_pyr"/>
    <property type="match status" value="1"/>
</dbReference>
<dbReference type="InterPro" id="IPR049557">
    <property type="entry name" value="Transketolase_CS"/>
</dbReference>
<evidence type="ECO:0000256" key="14">
    <source>
        <dbReference type="PIRSR" id="PIRSR605478-5"/>
    </source>
</evidence>
<dbReference type="Pfam" id="PF00456">
    <property type="entry name" value="Transketolase_N"/>
    <property type="match status" value="1"/>
</dbReference>
<comment type="cofactor">
    <cofactor evidence="15">
        <name>Mg(2+)</name>
        <dbReference type="ChEBI" id="CHEBI:18420"/>
    </cofactor>
    <cofactor evidence="15">
        <name>Ca(2+)</name>
        <dbReference type="ChEBI" id="CHEBI:29108"/>
    </cofactor>
    <cofactor evidence="15">
        <name>Mn(2+)</name>
        <dbReference type="ChEBI" id="CHEBI:29035"/>
    </cofactor>
    <cofactor evidence="15">
        <name>Co(2+)</name>
        <dbReference type="ChEBI" id="CHEBI:48828"/>
    </cofactor>
    <text evidence="15">Binds 1 Mg(2+) ion per subunit. Can also utilize other divalent metal cations, such as Ca(2+), Mn(2+) and Co(2+).</text>
</comment>
<feature type="binding site" evidence="11">
    <location>
        <position position="359"/>
    </location>
    <ligand>
        <name>substrate</name>
    </ligand>
</feature>
<evidence type="ECO:0000256" key="7">
    <source>
        <dbReference type="ARBA" id="ARBA00022842"/>
    </source>
</evidence>
<dbReference type="Gene3D" id="3.40.50.970">
    <property type="match status" value="2"/>
</dbReference>
<dbReference type="InterPro" id="IPR005474">
    <property type="entry name" value="Transketolase_N"/>
</dbReference>
<keyword evidence="7 13" id="KW-0460">Magnesium</keyword>
<evidence type="ECO:0000256" key="9">
    <source>
        <dbReference type="ARBA" id="ARBA00049473"/>
    </source>
</evidence>
<feature type="domain" description="Transketolase-like pyrimidine-binding" evidence="16">
    <location>
        <begin position="356"/>
        <end position="532"/>
    </location>
</feature>
<comment type="function">
    <text evidence="15">Catalyzes the transfer of a two-carbon ketol group from a ketose donor to an aldose acceptor, via a covalent intermediate with the cofactor thiamine pyrophosphate.</text>
</comment>
<evidence type="ECO:0000256" key="4">
    <source>
        <dbReference type="ARBA" id="ARBA00013152"/>
    </source>
</evidence>
<dbReference type="GO" id="GO:0006098">
    <property type="term" value="P:pentose-phosphate shunt"/>
    <property type="evidence" value="ECO:0007669"/>
    <property type="project" value="TreeGrafter"/>
</dbReference>
<dbReference type="FunFam" id="3.40.50.970:FF:000004">
    <property type="entry name" value="Transketolase"/>
    <property type="match status" value="1"/>
</dbReference>
<feature type="site" description="Important for catalytic activity" evidence="14">
    <location>
        <position position="264"/>
    </location>
</feature>
<evidence type="ECO:0000256" key="5">
    <source>
        <dbReference type="ARBA" id="ARBA00022679"/>
    </source>
</evidence>
<keyword evidence="18" id="KW-1185">Reference proteome</keyword>
<dbReference type="InterPro" id="IPR005478">
    <property type="entry name" value="Transketolase_bac-like"/>
</dbReference>
<reference evidence="17 18" key="2">
    <citation type="submission" date="2015-05" db="EMBL/GenBank/DDBJ databases">
        <authorList>
            <person name="Morales-Cruz A."/>
            <person name="Amrine K.C."/>
            <person name="Cantu D."/>
        </authorList>
    </citation>
    <scope>NUCLEOTIDE SEQUENCE [LARGE SCALE GENOMIC DNA]</scope>
    <source>
        <strain evidence="17">UCRPC4</strain>
    </source>
</reference>
<evidence type="ECO:0000256" key="1">
    <source>
        <dbReference type="ARBA" id="ARBA00001941"/>
    </source>
</evidence>
<dbReference type="CDD" id="cd02012">
    <property type="entry name" value="TPP_TK"/>
    <property type="match status" value="1"/>
</dbReference>
<keyword evidence="8 12" id="KW-0786">Thiamine pyrophosphate</keyword>
<dbReference type="FunFam" id="3.40.50.970:FF:000003">
    <property type="entry name" value="Transketolase"/>
    <property type="match status" value="1"/>
</dbReference>
<dbReference type="Proteomes" id="UP000053317">
    <property type="component" value="Unassembled WGS sequence"/>
</dbReference>
<gene>
    <name evidence="17" type="ORF">UCRPC4_g03721</name>
</gene>
<organism evidence="17 18">
    <name type="scientific">Phaeomoniella chlamydospora</name>
    <name type="common">Phaeoacremonium chlamydosporum</name>
    <dbReference type="NCBI Taxonomy" id="158046"/>
    <lineage>
        <taxon>Eukaryota</taxon>
        <taxon>Fungi</taxon>
        <taxon>Dikarya</taxon>
        <taxon>Ascomycota</taxon>
        <taxon>Pezizomycotina</taxon>
        <taxon>Eurotiomycetes</taxon>
        <taxon>Chaetothyriomycetidae</taxon>
        <taxon>Phaeomoniellales</taxon>
        <taxon>Phaeomoniellaceae</taxon>
        <taxon>Phaeomoniella</taxon>
    </lineage>
</organism>
<dbReference type="InterPro" id="IPR055152">
    <property type="entry name" value="Transketolase-like_C_2"/>
</dbReference>
<evidence type="ECO:0000313" key="17">
    <source>
        <dbReference type="EMBL" id="KKY21458.1"/>
    </source>
</evidence>
<feature type="active site" description="Proton donor" evidence="10">
    <location>
        <position position="418"/>
    </location>
</feature>
<feature type="binding site" evidence="12">
    <location>
        <begin position="117"/>
        <end position="119"/>
    </location>
    <ligand>
        <name>thiamine diphosphate</name>
        <dbReference type="ChEBI" id="CHEBI:58937"/>
    </ligand>
</feature>
<name>A0A0G2GCT6_PHACM</name>
<dbReference type="NCBIfam" id="TIGR00232">
    <property type="entry name" value="tktlase_bact"/>
    <property type="match status" value="1"/>
</dbReference>
<dbReference type="Pfam" id="PF02779">
    <property type="entry name" value="Transket_pyr"/>
    <property type="match status" value="1"/>
</dbReference>
<comment type="cofactor">
    <cofactor evidence="12">
        <name>thiamine diphosphate</name>
        <dbReference type="ChEBI" id="CHEBI:58937"/>
    </cofactor>
    <text evidence="12">Binds 1 thiamine pyrophosphate per subunit. During the reaction, the substrate forms a covalent intermediate with the cofactor.</text>
</comment>
<feature type="binding site" evidence="11">
    <location>
        <position position="468"/>
    </location>
    <ligand>
        <name>substrate</name>
    </ligand>
</feature>
<evidence type="ECO:0000256" key="6">
    <source>
        <dbReference type="ARBA" id="ARBA00022723"/>
    </source>
</evidence>
<protein>
    <recommendedName>
        <fullName evidence="4 15">Transketolase</fullName>
        <ecNumber evidence="4 15">2.2.1.1</ecNumber>
    </recommendedName>
</protein>
<dbReference type="PROSITE" id="PS00801">
    <property type="entry name" value="TRANSKETOLASE_1"/>
    <property type="match status" value="1"/>
</dbReference>
<comment type="similarity">
    <text evidence="2 15">Belongs to the transketolase family.</text>
</comment>
<dbReference type="EMBL" id="LCWF01000085">
    <property type="protein sequence ID" value="KKY21458.1"/>
    <property type="molecule type" value="Genomic_DNA"/>
</dbReference>
<sequence>MGYGEIDQLAINTIRLLAVDGTLKANSGHPGAPMGMAPVSHVLFNKFMSFNPKNPDWINRDRFVLSNGHGCMLQYSLLHLFGYAVSLDDLKNFRQVDSITPGHPEAHDTPGIEVTTGPLGQGFTNAVGLAIAQAHTAATFNKPGFELINNHTFTFFGDGCAQEGVASEAASIAGHLKLGNLIAIYDDNKISIDGDTKISFTEDVLKRFESYGWHTLEVNDGDHDLEGIEAAIAKAKAVTDKPSVIKLTTTIGFGSKLQGTGGVHGNPLKADDAAGVKQKFGFNPEESFVVPKEVYDLYHKKAAEGAAKEQEWNELFKKYSAEHKELASEFTRRLEKKLPDGWEKHLPTYKPGDKAVGSRIYSQNVLEAVHKVIPELLSGSADLTPSNNTRWKDAVDFQPPSLGLGDWSGRYIRFGVREHGMAGVMNGISAYGGLIPAGGTFLNFVSYAAGSVRLSAISHQRVIYVATHDSIGLGEDGPTHQPIETLAHFRALPNMQVWRPADGNETSAAWYMALTSKATPSILALSRQALPNLENSTIENAIKGAYTLVDAPDADIILISSGSEVSLCVDTVAALKEQGIKAKVVSIPCFEIFDAQPKEYRLSVLPDGIPVLSVEVLSTMGWEKYSHEQFGLNRFGASGPYKDVYKKFEFTTAGISKRAIATIDFYKGAKVRSPINRAFQQLI</sequence>
<dbReference type="GO" id="GO:0005634">
    <property type="term" value="C:nucleus"/>
    <property type="evidence" value="ECO:0007669"/>
    <property type="project" value="TreeGrafter"/>
</dbReference>
<keyword evidence="6 13" id="KW-0479">Metal-binding</keyword>
<accession>A0A0G2GCT6</accession>
<dbReference type="Gene3D" id="3.40.50.920">
    <property type="match status" value="1"/>
</dbReference>
<feature type="binding site" evidence="12">
    <location>
        <position position="69"/>
    </location>
    <ligand>
        <name>thiamine diphosphate</name>
        <dbReference type="ChEBI" id="CHEBI:58937"/>
    </ligand>
</feature>
<dbReference type="OrthoDB" id="10267175at2759"/>
<dbReference type="InterPro" id="IPR029061">
    <property type="entry name" value="THDP-binding"/>
</dbReference>
<feature type="binding site" evidence="12">
    <location>
        <position position="159"/>
    </location>
    <ligand>
        <name>thiamine diphosphate</name>
        <dbReference type="ChEBI" id="CHEBI:58937"/>
    </ligand>
</feature>
<feature type="binding site" evidence="11">
    <location>
        <position position="264"/>
    </location>
    <ligand>
        <name>substrate</name>
    </ligand>
</feature>
<evidence type="ECO:0000259" key="16">
    <source>
        <dbReference type="SMART" id="SM00861"/>
    </source>
</evidence>
<proteinExistence type="inferred from homology"/>
<keyword evidence="5 15" id="KW-0808">Transferase</keyword>
<evidence type="ECO:0000256" key="15">
    <source>
        <dbReference type="RuleBase" id="RU004996"/>
    </source>
</evidence>
<evidence type="ECO:0000256" key="13">
    <source>
        <dbReference type="PIRSR" id="PIRSR605478-4"/>
    </source>
</evidence>
<feature type="binding site" evidence="12">
    <location>
        <position position="264"/>
    </location>
    <ligand>
        <name>thiamine diphosphate</name>
        <dbReference type="ChEBI" id="CHEBI:58937"/>
    </ligand>
</feature>
<dbReference type="GO" id="GO:0005829">
    <property type="term" value="C:cytosol"/>
    <property type="evidence" value="ECO:0007669"/>
    <property type="project" value="TreeGrafter"/>
</dbReference>
<keyword evidence="15" id="KW-0106">Calcium</keyword>
<dbReference type="PROSITE" id="PS00802">
    <property type="entry name" value="TRANSKETOLASE_2"/>
    <property type="match status" value="1"/>
</dbReference>
<reference evidence="17 18" key="1">
    <citation type="submission" date="2015-05" db="EMBL/GenBank/DDBJ databases">
        <title>Distinctive expansion of gene families associated with plant cell wall degradation and secondary metabolism in the genomes of grapevine trunk pathogens.</title>
        <authorList>
            <person name="Lawrence D.P."/>
            <person name="Travadon R."/>
            <person name="Rolshausen P.E."/>
            <person name="Baumgartner K."/>
        </authorList>
    </citation>
    <scope>NUCLEOTIDE SEQUENCE [LARGE SCALE GENOMIC DNA]</scope>
    <source>
        <strain evidence="17">UCRPC4</strain>
    </source>
</reference>
<dbReference type="PANTHER" id="PTHR43522:SF2">
    <property type="entry name" value="TRANSKETOLASE 1-RELATED"/>
    <property type="match status" value="1"/>
</dbReference>
<comment type="catalytic activity">
    <reaction evidence="9 15">
        <text>D-sedoheptulose 7-phosphate + D-glyceraldehyde 3-phosphate = aldehydo-D-ribose 5-phosphate + D-xylulose 5-phosphate</text>
        <dbReference type="Rhea" id="RHEA:10508"/>
        <dbReference type="ChEBI" id="CHEBI:57483"/>
        <dbReference type="ChEBI" id="CHEBI:57737"/>
        <dbReference type="ChEBI" id="CHEBI:58273"/>
        <dbReference type="ChEBI" id="CHEBI:59776"/>
        <dbReference type="EC" id="2.2.1.1"/>
    </reaction>
</comment>
<evidence type="ECO:0000256" key="10">
    <source>
        <dbReference type="PIRSR" id="PIRSR605478-1"/>
    </source>
</evidence>
<dbReference type="Pfam" id="PF22613">
    <property type="entry name" value="Transketolase_C_1"/>
    <property type="match status" value="1"/>
</dbReference>
<dbReference type="PANTHER" id="PTHR43522">
    <property type="entry name" value="TRANSKETOLASE"/>
    <property type="match status" value="1"/>
</dbReference>
<feature type="binding site" evidence="11">
    <location>
        <position position="386"/>
    </location>
    <ligand>
        <name>substrate</name>
    </ligand>
</feature>
<dbReference type="InterPro" id="IPR005475">
    <property type="entry name" value="Transketolase-like_Pyr-bd"/>
</dbReference>
<feature type="binding site" evidence="13">
    <location>
        <position position="158"/>
    </location>
    <ligand>
        <name>Mg(2+)</name>
        <dbReference type="ChEBI" id="CHEBI:18420"/>
    </ligand>
</feature>
<evidence type="ECO:0000256" key="11">
    <source>
        <dbReference type="PIRSR" id="PIRSR605478-2"/>
    </source>
</evidence>
<feature type="binding site" evidence="11">
    <location>
        <position position="527"/>
    </location>
    <ligand>
        <name>substrate</name>
    </ligand>
</feature>
<dbReference type="FunFam" id="3.40.50.920:FF:000003">
    <property type="entry name" value="Transketolase"/>
    <property type="match status" value="1"/>
</dbReference>
<feature type="site" description="Important for catalytic activity" evidence="14">
    <location>
        <position position="29"/>
    </location>
</feature>
<dbReference type="AlphaFoldDB" id="A0A0G2GCT6"/>
<feature type="binding site" evidence="13">
    <location>
        <position position="188"/>
    </location>
    <ligand>
        <name>Mg(2+)</name>
        <dbReference type="ChEBI" id="CHEBI:18420"/>
    </ligand>
</feature>
<feature type="binding site" evidence="11">
    <location>
        <position position="476"/>
    </location>
    <ligand>
        <name>substrate</name>
    </ligand>
</feature>
<evidence type="ECO:0000313" key="18">
    <source>
        <dbReference type="Proteomes" id="UP000053317"/>
    </source>
</evidence>
<comment type="cofactor">
    <cofactor evidence="1">
        <name>Co(2+)</name>
        <dbReference type="ChEBI" id="CHEBI:48828"/>
    </cofactor>
</comment>
<feature type="binding site" evidence="11">
    <location>
        <position position="29"/>
    </location>
    <ligand>
        <name>substrate</name>
    </ligand>
</feature>
<dbReference type="CDD" id="cd07033">
    <property type="entry name" value="TPP_PYR_DXS_TK_like"/>
    <property type="match status" value="1"/>
</dbReference>